<protein>
    <submittedName>
        <fullName evidence="2">Uncharacterized protein</fullName>
    </submittedName>
</protein>
<sequence length="77" mass="9188">MDTSPYSYQTYVYNFEKNIDDIVDMHPKHQKMILEAVSERMTMCMNKISELNSQIKKLEMEKLKNLTVQLNRVNNTE</sequence>
<proteinExistence type="predicted"/>
<evidence type="ECO:0000256" key="1">
    <source>
        <dbReference type="SAM" id="Coils"/>
    </source>
</evidence>
<keyword evidence="1" id="KW-0175">Coiled coil</keyword>
<organism evidence="2">
    <name type="scientific">Mimivirus LCMiAC01</name>
    <dbReference type="NCBI Taxonomy" id="2506608"/>
    <lineage>
        <taxon>Viruses</taxon>
        <taxon>Varidnaviria</taxon>
        <taxon>Bamfordvirae</taxon>
        <taxon>Nucleocytoviricota</taxon>
        <taxon>Megaviricetes</taxon>
        <taxon>Imitervirales</taxon>
        <taxon>Mimiviridae</taxon>
        <taxon>Klosneuvirinae</taxon>
    </lineage>
</organism>
<dbReference type="EMBL" id="MK500392">
    <property type="protein sequence ID" value="QBK88569.1"/>
    <property type="molecule type" value="Genomic_DNA"/>
</dbReference>
<accession>A0A481YZH9</accession>
<evidence type="ECO:0000313" key="2">
    <source>
        <dbReference type="EMBL" id="QBK88569.1"/>
    </source>
</evidence>
<feature type="coiled-coil region" evidence="1">
    <location>
        <begin position="41"/>
        <end position="76"/>
    </location>
</feature>
<name>A0A481YZH9_9VIRU</name>
<gene>
    <name evidence="2" type="ORF">LCMiAC01_02460</name>
</gene>
<reference evidence="2" key="1">
    <citation type="journal article" date="2019" name="MBio">
        <title>Virus Genomes from Deep Sea Sediments Expand the Ocean Megavirome and Support Independent Origins of Viral Gigantism.</title>
        <authorList>
            <person name="Backstrom D."/>
            <person name="Yutin N."/>
            <person name="Jorgensen S.L."/>
            <person name="Dharamshi J."/>
            <person name="Homa F."/>
            <person name="Zaremba-Niedwiedzka K."/>
            <person name="Spang A."/>
            <person name="Wolf Y.I."/>
            <person name="Koonin E.V."/>
            <person name="Ettema T.J."/>
        </authorList>
    </citation>
    <scope>NUCLEOTIDE SEQUENCE</scope>
</reference>